<sequence>MTREQRLRGPPPNRRLTDHGDAGHDGDGVQPAGRNTRISAGSRSLHMVASTLRLRAGEKQVPYVTRKG</sequence>
<evidence type="ECO:0000256" key="1">
    <source>
        <dbReference type="SAM" id="MobiDB-lite"/>
    </source>
</evidence>
<dbReference type="EMBL" id="JAQQWK010000001">
    <property type="protein sequence ID" value="KAK8055655.1"/>
    <property type="molecule type" value="Genomic_DNA"/>
</dbReference>
<accession>A0ABR1UC30</accession>
<dbReference type="Proteomes" id="UP001444661">
    <property type="component" value="Unassembled WGS sequence"/>
</dbReference>
<proteinExistence type="predicted"/>
<feature type="region of interest" description="Disordered" evidence="1">
    <location>
        <begin position="1"/>
        <end position="43"/>
    </location>
</feature>
<protein>
    <submittedName>
        <fullName evidence="2">Uncharacterized protein</fullName>
    </submittedName>
</protein>
<evidence type="ECO:0000313" key="2">
    <source>
        <dbReference type="EMBL" id="KAK8055655.1"/>
    </source>
</evidence>
<gene>
    <name evidence="2" type="ORF">PG993_000882</name>
</gene>
<organism evidence="2 3">
    <name type="scientific">Apiospora rasikravindrae</name>
    <dbReference type="NCBI Taxonomy" id="990691"/>
    <lineage>
        <taxon>Eukaryota</taxon>
        <taxon>Fungi</taxon>
        <taxon>Dikarya</taxon>
        <taxon>Ascomycota</taxon>
        <taxon>Pezizomycotina</taxon>
        <taxon>Sordariomycetes</taxon>
        <taxon>Xylariomycetidae</taxon>
        <taxon>Amphisphaeriales</taxon>
        <taxon>Apiosporaceae</taxon>
        <taxon>Apiospora</taxon>
    </lineage>
</organism>
<comment type="caution">
    <text evidence="2">The sequence shown here is derived from an EMBL/GenBank/DDBJ whole genome shotgun (WGS) entry which is preliminary data.</text>
</comment>
<evidence type="ECO:0000313" key="3">
    <source>
        <dbReference type="Proteomes" id="UP001444661"/>
    </source>
</evidence>
<reference evidence="2 3" key="1">
    <citation type="submission" date="2023-01" db="EMBL/GenBank/DDBJ databases">
        <title>Analysis of 21 Apiospora genomes using comparative genomics revels a genus with tremendous synthesis potential of carbohydrate active enzymes and secondary metabolites.</title>
        <authorList>
            <person name="Sorensen T."/>
        </authorList>
    </citation>
    <scope>NUCLEOTIDE SEQUENCE [LARGE SCALE GENOMIC DNA]</scope>
    <source>
        <strain evidence="2 3">CBS 33761</strain>
    </source>
</reference>
<name>A0ABR1UC30_9PEZI</name>
<keyword evidence="3" id="KW-1185">Reference proteome</keyword>
<feature type="compositionally biased region" description="Basic and acidic residues" evidence="1">
    <location>
        <begin position="15"/>
        <end position="27"/>
    </location>
</feature>